<dbReference type="AlphaFoldDB" id="A0A968KTT3"/>
<dbReference type="GO" id="GO:0003961">
    <property type="term" value="F:O-acetylhomoserine aminocarboxypropyltransferase activity"/>
    <property type="evidence" value="ECO:0007669"/>
    <property type="project" value="TreeGrafter"/>
</dbReference>
<dbReference type="GO" id="GO:0008483">
    <property type="term" value="F:transaminase activity"/>
    <property type="evidence" value="ECO:0007669"/>
    <property type="project" value="UniProtKB-KW"/>
</dbReference>
<dbReference type="InterPro" id="IPR015421">
    <property type="entry name" value="PyrdxlP-dep_Trfase_major"/>
</dbReference>
<evidence type="ECO:0000259" key="1">
    <source>
        <dbReference type="Pfam" id="PF00155"/>
    </source>
</evidence>
<dbReference type="InterPro" id="IPR004839">
    <property type="entry name" value="Aminotransferase_I/II_large"/>
</dbReference>
<organism evidence="3 4">
    <name type="scientific">Entomospira nematocerorum</name>
    <dbReference type="NCBI Taxonomy" id="2719987"/>
    <lineage>
        <taxon>Bacteria</taxon>
        <taxon>Pseudomonadati</taxon>
        <taxon>Spirochaetota</taxon>
        <taxon>Spirochaetia</taxon>
        <taxon>Spirochaetales</taxon>
        <taxon>Spirochaetaceae</taxon>
        <taxon>Entomospira</taxon>
    </lineage>
</organism>
<evidence type="ECO:0000313" key="4">
    <source>
        <dbReference type="Proteomes" id="UP000752013"/>
    </source>
</evidence>
<feature type="domain" description="Aminotransferase class I/classII large" evidence="1">
    <location>
        <begin position="46"/>
        <end position="220"/>
    </location>
</feature>
<dbReference type="PANTHER" id="PTHR43797:SF2">
    <property type="entry name" value="HOMOCYSTEINE_CYSTEINE SYNTHASE"/>
    <property type="match status" value="1"/>
</dbReference>
<sequence length="368" mass="40818">MITYPLSSIRINEAMQLQFRLVDEITKIFSGTAILTRGDLGLSDGYNQPITTHKVERVLANFFHAQEAMLVRGAGTMALRLALSAVMKPNQCLLIHDAPIYPTTKTSIEMMNLTCIRINFNDMDAVKHCINNRELHAILIQVTRQKPDDSYDLRELISTIRSINPEIPIVTDDNYAVLKTGYIGCEVGATIASFSTFKLLGPEGIGCLVGDQHYISTIKRDNYSGGLQVQGHEAIDVLRGMISAPVSLAISAMVVEECYEHINNHAIAGVKRAFIANAQSKVLLVELEDPIANDVLRIANELGAAPHPVGAESKYEFVPMFYRLSGTFREAYPEVTQRMIRINPMRAGSTSILRILHDAIQQAKEKHL</sequence>
<dbReference type="Gene3D" id="3.40.640.10">
    <property type="entry name" value="Type I PLP-dependent aspartate aminotransferase-like (Major domain)"/>
    <property type="match status" value="1"/>
</dbReference>
<evidence type="ECO:0000313" key="3">
    <source>
        <dbReference type="EMBL" id="NIZ47701.1"/>
    </source>
</evidence>
<dbReference type="GO" id="GO:0030170">
    <property type="term" value="F:pyridoxal phosphate binding"/>
    <property type="evidence" value="ECO:0007669"/>
    <property type="project" value="InterPro"/>
</dbReference>
<protein>
    <submittedName>
        <fullName evidence="3">Aminotransferase class I/II-fold pyridoxal phosphate-dependent enzyme</fullName>
    </submittedName>
</protein>
<dbReference type="InterPro" id="IPR015424">
    <property type="entry name" value="PyrdxlP-dep_Trfase"/>
</dbReference>
<keyword evidence="3" id="KW-0808">Transferase</keyword>
<reference evidence="3" key="1">
    <citation type="submission" date="2020-03" db="EMBL/GenBank/DDBJ databases">
        <title>Spirochaetal bacteria isolated from arthropods constitute a novel genus Entomospira genus novum within the order Spirochaetales.</title>
        <authorList>
            <person name="Grana-Miraglia L."/>
            <person name="Sikutova S."/>
            <person name="Fingerle V."/>
            <person name="Sing A."/>
            <person name="Castillo-Ramirez S."/>
            <person name="Margos G."/>
            <person name="Rudolf I."/>
        </authorList>
    </citation>
    <scope>NUCLEOTIDE SEQUENCE</scope>
    <source>
        <strain evidence="3">BR208</strain>
    </source>
</reference>
<dbReference type="GO" id="GO:0005737">
    <property type="term" value="C:cytoplasm"/>
    <property type="evidence" value="ECO:0007669"/>
    <property type="project" value="TreeGrafter"/>
</dbReference>
<dbReference type="GO" id="GO:0004124">
    <property type="term" value="F:cysteine synthase activity"/>
    <property type="evidence" value="ECO:0007669"/>
    <property type="project" value="TreeGrafter"/>
</dbReference>
<dbReference type="PANTHER" id="PTHR43797">
    <property type="entry name" value="HOMOCYSTEINE/CYSTEINE SYNTHASE"/>
    <property type="match status" value="1"/>
</dbReference>
<dbReference type="Gene3D" id="3.90.1150.130">
    <property type="match status" value="1"/>
</dbReference>
<gene>
    <name evidence="3" type="ORF">HCT46_07225</name>
</gene>
<dbReference type="GO" id="GO:0071269">
    <property type="term" value="P:L-homocysteine biosynthetic process"/>
    <property type="evidence" value="ECO:0007669"/>
    <property type="project" value="TreeGrafter"/>
</dbReference>
<dbReference type="EMBL" id="JAATLK010000003">
    <property type="protein sequence ID" value="NIZ47701.1"/>
    <property type="molecule type" value="Genomic_DNA"/>
</dbReference>
<keyword evidence="3" id="KW-0032">Aminotransferase</keyword>
<keyword evidence="4" id="KW-1185">Reference proteome</keyword>
<dbReference type="Proteomes" id="UP000752013">
    <property type="component" value="Unassembled WGS sequence"/>
</dbReference>
<dbReference type="SUPFAM" id="SSF53383">
    <property type="entry name" value="PLP-dependent transferases"/>
    <property type="match status" value="1"/>
</dbReference>
<dbReference type="GO" id="GO:0006535">
    <property type="term" value="P:cysteine biosynthetic process from serine"/>
    <property type="evidence" value="ECO:0007669"/>
    <property type="project" value="TreeGrafter"/>
</dbReference>
<name>A0A968KTT3_9SPIO</name>
<dbReference type="Pfam" id="PF22475">
    <property type="entry name" value="YhfS-like_C"/>
    <property type="match status" value="1"/>
</dbReference>
<dbReference type="Pfam" id="PF00155">
    <property type="entry name" value="Aminotran_1_2"/>
    <property type="match status" value="1"/>
</dbReference>
<accession>A0A968KTT3</accession>
<comment type="caution">
    <text evidence="3">The sequence shown here is derived from an EMBL/GenBank/DDBJ whole genome shotgun (WGS) entry which is preliminary data.</text>
</comment>
<proteinExistence type="predicted"/>
<dbReference type="RefSeq" id="WP_167704390.1">
    <property type="nucleotide sequence ID" value="NZ_CP118170.1"/>
</dbReference>
<feature type="domain" description="YhfS-like C-terminal" evidence="2">
    <location>
        <begin position="257"/>
        <end position="356"/>
    </location>
</feature>
<dbReference type="InterPro" id="IPR054718">
    <property type="entry name" value="YhfS-like_C"/>
</dbReference>
<evidence type="ECO:0000259" key="2">
    <source>
        <dbReference type="Pfam" id="PF22475"/>
    </source>
</evidence>
<dbReference type="InterPro" id="IPR006235">
    <property type="entry name" value="OAc-hSer/O-AcSer_sulfhydrylase"/>
</dbReference>